<dbReference type="Gene3D" id="3.30.70.360">
    <property type="match status" value="1"/>
</dbReference>
<keyword evidence="6" id="KW-0121">Carboxypeptidase</keyword>
<dbReference type="PIRSF" id="PIRSF037238">
    <property type="entry name" value="Carboxypeptidase_G2"/>
    <property type="match status" value="1"/>
</dbReference>
<evidence type="ECO:0000256" key="2">
    <source>
        <dbReference type="ARBA" id="ARBA00022723"/>
    </source>
</evidence>
<dbReference type="EMBL" id="JBGBZA010000002">
    <property type="protein sequence ID" value="MEY9322029.1"/>
    <property type="molecule type" value="Genomic_DNA"/>
</dbReference>
<keyword evidence="2" id="KW-0479">Metal-binding</keyword>
<dbReference type="CDD" id="cd03885">
    <property type="entry name" value="M20_CPDG2"/>
    <property type="match status" value="1"/>
</dbReference>
<dbReference type="InterPro" id="IPR017150">
    <property type="entry name" value="Pept_M20_glutamate_carboxypep"/>
</dbReference>
<dbReference type="PANTHER" id="PTHR43808:SF9">
    <property type="entry name" value="BLL0789 PROTEIN"/>
    <property type="match status" value="1"/>
</dbReference>
<evidence type="ECO:0000256" key="3">
    <source>
        <dbReference type="ARBA" id="ARBA00022801"/>
    </source>
</evidence>
<feature type="domain" description="Peptidase M20 dimerisation" evidence="5">
    <location>
        <begin position="201"/>
        <end position="292"/>
    </location>
</feature>
<dbReference type="Gene3D" id="3.40.630.10">
    <property type="entry name" value="Zn peptidases"/>
    <property type="match status" value="1"/>
</dbReference>
<accession>A0ABV4FEW9</accession>
<dbReference type="PANTHER" id="PTHR43808">
    <property type="entry name" value="ACETYLORNITHINE DEACETYLASE"/>
    <property type="match status" value="1"/>
</dbReference>
<sequence>MISDHALARARNDKAKFTGDDNSMSSNPFETAVILDGIRRWVEIESPTERPDQVNKLADLVASGYRDLPATVERIAGRDGCGDHLVTRSSWGQDAPGILVLSHLDTVHPMGFIERLPFTVDGDSAFGPGIYDMKGGAYLAYHAFRQACADDARPPLGITQLYVSDEEIGSPTSRALIEAEGRKAKYVLVTEPARDGGKIVTGRKGVARFDVFIKGAPAHAGTRPEDGRSAIRELGNVIQALEAMNDLKRGVTVNVGVVRGGTKPNVIAEEAYAEVDMRVPTMADADELVPKILGITSRTEGVSVKISGELNRPPYEKSNAGAALYEHARGLAAELGFELADVFTGGGSDGNFTAPHTATLDGLGVDGKGAHTHYEQLYISSIEPRARLLHRLYQTLR</sequence>
<protein>
    <submittedName>
        <fullName evidence="6">Glutamate carboxypeptidase</fullName>
        <ecNumber evidence="6">3.4.17.11</ecNumber>
    </submittedName>
</protein>
<dbReference type="InterPro" id="IPR002933">
    <property type="entry name" value="Peptidase_M20"/>
</dbReference>
<dbReference type="PROSITE" id="PS00758">
    <property type="entry name" value="ARGE_DAPE_CPG2_1"/>
    <property type="match status" value="1"/>
</dbReference>
<evidence type="ECO:0000259" key="5">
    <source>
        <dbReference type="Pfam" id="PF07687"/>
    </source>
</evidence>
<comment type="caution">
    <text evidence="6">The sequence shown here is derived from an EMBL/GenBank/DDBJ whole genome shotgun (WGS) entry which is preliminary data.</text>
</comment>
<comment type="cofactor">
    <cofactor evidence="1">
        <name>Zn(2+)</name>
        <dbReference type="ChEBI" id="CHEBI:29105"/>
    </cofactor>
</comment>
<evidence type="ECO:0000256" key="4">
    <source>
        <dbReference type="ARBA" id="ARBA00022833"/>
    </source>
</evidence>
<dbReference type="SUPFAM" id="SSF53187">
    <property type="entry name" value="Zn-dependent exopeptidases"/>
    <property type="match status" value="1"/>
</dbReference>
<gene>
    <name evidence="6" type="ORF">ABIF29_008828</name>
</gene>
<dbReference type="InterPro" id="IPR036264">
    <property type="entry name" value="Bact_exopeptidase_dim_dom"/>
</dbReference>
<name>A0ABV4FEW9_BRAEL</name>
<organism evidence="6 7">
    <name type="scientific">Bradyrhizobium elkanii</name>
    <dbReference type="NCBI Taxonomy" id="29448"/>
    <lineage>
        <taxon>Bacteria</taxon>
        <taxon>Pseudomonadati</taxon>
        <taxon>Pseudomonadota</taxon>
        <taxon>Alphaproteobacteria</taxon>
        <taxon>Hyphomicrobiales</taxon>
        <taxon>Nitrobacteraceae</taxon>
        <taxon>Bradyrhizobium</taxon>
    </lineage>
</organism>
<evidence type="ECO:0000313" key="7">
    <source>
        <dbReference type="Proteomes" id="UP001565471"/>
    </source>
</evidence>
<evidence type="ECO:0000256" key="1">
    <source>
        <dbReference type="ARBA" id="ARBA00001947"/>
    </source>
</evidence>
<dbReference type="SUPFAM" id="SSF55031">
    <property type="entry name" value="Bacterial exopeptidase dimerisation domain"/>
    <property type="match status" value="1"/>
</dbReference>
<dbReference type="Proteomes" id="UP001565471">
    <property type="component" value="Unassembled WGS sequence"/>
</dbReference>
<keyword evidence="4" id="KW-0862">Zinc</keyword>
<keyword evidence="3 6" id="KW-0378">Hydrolase</keyword>
<dbReference type="InterPro" id="IPR050072">
    <property type="entry name" value="Peptidase_M20A"/>
</dbReference>
<keyword evidence="6" id="KW-0645">Protease</keyword>
<reference evidence="6 7" key="1">
    <citation type="submission" date="2024-07" db="EMBL/GenBank/DDBJ databases">
        <title>Genomic Encyclopedia of Type Strains, Phase V (KMG-V): Genome sequencing to study the core and pangenomes of soil and plant-associated prokaryotes.</title>
        <authorList>
            <person name="Whitman W."/>
        </authorList>
    </citation>
    <scope>NUCLEOTIDE SEQUENCE [LARGE SCALE GENOMIC DNA]</scope>
    <source>
        <strain evidence="6 7">USDA 415</strain>
    </source>
</reference>
<dbReference type="Pfam" id="PF01546">
    <property type="entry name" value="Peptidase_M20"/>
    <property type="match status" value="1"/>
</dbReference>
<proteinExistence type="predicted"/>
<dbReference type="Pfam" id="PF07687">
    <property type="entry name" value="M20_dimer"/>
    <property type="match status" value="1"/>
</dbReference>
<evidence type="ECO:0000313" key="6">
    <source>
        <dbReference type="EMBL" id="MEY9322029.1"/>
    </source>
</evidence>
<keyword evidence="7" id="KW-1185">Reference proteome</keyword>
<dbReference type="InterPro" id="IPR011650">
    <property type="entry name" value="Peptidase_M20_dimer"/>
</dbReference>
<dbReference type="EC" id="3.4.17.11" evidence="6"/>
<dbReference type="GO" id="GO:0004180">
    <property type="term" value="F:carboxypeptidase activity"/>
    <property type="evidence" value="ECO:0007669"/>
    <property type="project" value="UniProtKB-KW"/>
</dbReference>
<dbReference type="InterPro" id="IPR001261">
    <property type="entry name" value="ArgE/DapE_CS"/>
</dbReference>